<dbReference type="RefSeq" id="WP_345126237.1">
    <property type="nucleotide sequence ID" value="NZ_BAABAT010000006.1"/>
</dbReference>
<dbReference type="SUPFAM" id="SSF53067">
    <property type="entry name" value="Actin-like ATPase domain"/>
    <property type="match status" value="2"/>
</dbReference>
<evidence type="ECO:0000256" key="1">
    <source>
        <dbReference type="ARBA" id="ARBA00022741"/>
    </source>
</evidence>
<comment type="caution">
    <text evidence="4">The sequence shown here is derived from an EMBL/GenBank/DDBJ whole genome shotgun (WGS) entry which is preliminary data.</text>
</comment>
<dbReference type="SUPFAM" id="SSF50969">
    <property type="entry name" value="YVTN repeat-like/Quinoprotein amine dehydrogenase"/>
    <property type="match status" value="1"/>
</dbReference>
<dbReference type="CDD" id="cd06849">
    <property type="entry name" value="lipoyl_domain"/>
    <property type="match status" value="1"/>
</dbReference>
<evidence type="ECO:0000313" key="4">
    <source>
        <dbReference type="EMBL" id="GAA4248615.1"/>
    </source>
</evidence>
<reference evidence="5" key="1">
    <citation type="journal article" date="2019" name="Int. J. Syst. Evol. Microbiol.">
        <title>The Global Catalogue of Microorganisms (GCM) 10K type strain sequencing project: providing services to taxonomists for standard genome sequencing and annotation.</title>
        <authorList>
            <consortium name="The Broad Institute Genomics Platform"/>
            <consortium name="The Broad Institute Genome Sequencing Center for Infectious Disease"/>
            <person name="Wu L."/>
            <person name="Ma J."/>
        </authorList>
    </citation>
    <scope>NUCLEOTIDE SEQUENCE [LARGE SCALE GENOMIC DNA]</scope>
    <source>
        <strain evidence="5">JCM 17441</strain>
    </source>
</reference>
<keyword evidence="2" id="KW-0067">ATP-binding</keyword>
<sequence>MTEPILVVDIGSWALSAAVVLPDQLLPVREPVTGAQRWPGGATLVAGAGRGQLTVGVPAEQARDQHPRQYVDGVRRAIDANAPIWLGDQLVNGVELVGTALEAVVDEARRLYGSVGRLVLSAPVGYRTHDPRRESLVAAAAMTGFPDAELVCDATAAVLDPMTMLEAPEGGHVLVCDLGATWTATVARVEQGRAVPLSHEGSGSGRDIDVMLAADLRATLAEWVEPAFSAGGDTSVRANLHALDIARRLKHRLADAPEAAEEVESGVPAYRLDRRMLDQLTEPATRWLIASCRAVIARAGLVPADIMAVLMVGGAARLPGVGPVLHNGLGRPVTRPADPELAVLRGAAAWARARAERGVPADPPSWRVEPLSWTIPGGRGRLVRWLVKEGEGYARGAALAQVRIADDQVFDLTAGRTDGVLLEQRVAAGGMVASGAVAAHARLEPASAERFQLAKRHHLRVAGAWLLTPDRRALIECSRTGEYVKVRAIDTGALVTELRPGRGAGRTQHAQVALGPGRRLALVTWDADGHFSVWDVLAGRMVASFSDVHKPDAVLLNESEWRLVTTGEGAASVGRYRRDVATVWDLATGARLDRVVGEDLPKRFTGYAETSRADAFAPQMESPDGRLRAAALDGTLSVRDLETEAEVFRADLAPGRPVSTAFCHEGRHLLARGTDDEGTWVDVWEVLQAA</sequence>
<dbReference type="InterPro" id="IPR011044">
    <property type="entry name" value="Quino_amine_DH_bsu"/>
</dbReference>
<dbReference type="InterPro" id="IPR013126">
    <property type="entry name" value="Hsp_70_fam"/>
</dbReference>
<dbReference type="Gene3D" id="3.90.640.10">
    <property type="entry name" value="Actin, Chain A, domain 4"/>
    <property type="match status" value="1"/>
</dbReference>
<keyword evidence="1" id="KW-0547">Nucleotide-binding</keyword>
<dbReference type="Pfam" id="PF00012">
    <property type="entry name" value="HSP70"/>
    <property type="match status" value="1"/>
</dbReference>
<dbReference type="Gene3D" id="3.30.420.40">
    <property type="match status" value="2"/>
</dbReference>
<dbReference type="Gene3D" id="2.130.10.10">
    <property type="entry name" value="YVTN repeat-like/Quinoprotein amine dehydrogenase"/>
    <property type="match status" value="1"/>
</dbReference>
<accession>A0ABP8D6P1</accession>
<dbReference type="InterPro" id="IPR043129">
    <property type="entry name" value="ATPase_NBD"/>
</dbReference>
<protein>
    <recommendedName>
        <fullName evidence="6">Hsp70 protein</fullName>
    </recommendedName>
</protein>
<evidence type="ECO:0000256" key="3">
    <source>
        <dbReference type="ARBA" id="ARBA00023186"/>
    </source>
</evidence>
<dbReference type="Proteomes" id="UP001500620">
    <property type="component" value="Unassembled WGS sequence"/>
</dbReference>
<dbReference type="PANTHER" id="PTHR45639">
    <property type="entry name" value="HSC70CB, ISOFORM G-RELATED"/>
    <property type="match status" value="1"/>
</dbReference>
<evidence type="ECO:0000313" key="5">
    <source>
        <dbReference type="Proteomes" id="UP001500620"/>
    </source>
</evidence>
<name>A0ABP8D6P1_9ACTN</name>
<gene>
    <name evidence="4" type="ORF">GCM10022255_029350</name>
</gene>
<proteinExistence type="predicted"/>
<keyword evidence="3" id="KW-0143">Chaperone</keyword>
<dbReference type="EMBL" id="BAABAT010000006">
    <property type="protein sequence ID" value="GAA4248615.1"/>
    <property type="molecule type" value="Genomic_DNA"/>
</dbReference>
<evidence type="ECO:0000256" key="2">
    <source>
        <dbReference type="ARBA" id="ARBA00022840"/>
    </source>
</evidence>
<organism evidence="4 5">
    <name type="scientific">Dactylosporangium darangshiense</name>
    <dbReference type="NCBI Taxonomy" id="579108"/>
    <lineage>
        <taxon>Bacteria</taxon>
        <taxon>Bacillati</taxon>
        <taxon>Actinomycetota</taxon>
        <taxon>Actinomycetes</taxon>
        <taxon>Micromonosporales</taxon>
        <taxon>Micromonosporaceae</taxon>
        <taxon>Dactylosporangium</taxon>
    </lineage>
</organism>
<evidence type="ECO:0008006" key="6">
    <source>
        <dbReference type="Google" id="ProtNLM"/>
    </source>
</evidence>
<dbReference type="InterPro" id="IPR015943">
    <property type="entry name" value="WD40/YVTN_repeat-like_dom_sf"/>
</dbReference>
<dbReference type="PANTHER" id="PTHR45639:SF4">
    <property type="entry name" value="HSC70CB, ISOFORM G"/>
    <property type="match status" value="1"/>
</dbReference>
<keyword evidence="5" id="KW-1185">Reference proteome</keyword>
<dbReference type="Gene3D" id="2.40.50.100">
    <property type="match status" value="1"/>
</dbReference>